<keyword evidence="3" id="KW-1185">Reference proteome</keyword>
<feature type="compositionally biased region" description="Polar residues" evidence="1">
    <location>
        <begin position="83"/>
        <end position="96"/>
    </location>
</feature>
<sequence>MDRRRSSLIEHKCQRCHFHIPERCSYKSRESLLLPGQVLQPLRRRSYLGPSANHGGEISLEELESLASLGKKRWGHRKKKTQDTATPSAKGQTFDLSLSSGHPSTYGWRIWYPNPQKPLKIEPLNVNYYKGFPEYDAVINQSIYRSLSIKEVQRRFNQSLVESMMDYRYRTSRSRKVHGPPLP</sequence>
<gene>
    <name evidence="2" type="ORF">O3M35_003161</name>
</gene>
<protein>
    <submittedName>
        <fullName evidence="2">Uncharacterized protein</fullName>
    </submittedName>
</protein>
<dbReference type="Proteomes" id="UP001461498">
    <property type="component" value="Unassembled WGS sequence"/>
</dbReference>
<evidence type="ECO:0000313" key="3">
    <source>
        <dbReference type="Proteomes" id="UP001461498"/>
    </source>
</evidence>
<organism evidence="2 3">
    <name type="scientific">Rhynocoris fuscipes</name>
    <dbReference type="NCBI Taxonomy" id="488301"/>
    <lineage>
        <taxon>Eukaryota</taxon>
        <taxon>Metazoa</taxon>
        <taxon>Ecdysozoa</taxon>
        <taxon>Arthropoda</taxon>
        <taxon>Hexapoda</taxon>
        <taxon>Insecta</taxon>
        <taxon>Pterygota</taxon>
        <taxon>Neoptera</taxon>
        <taxon>Paraneoptera</taxon>
        <taxon>Hemiptera</taxon>
        <taxon>Heteroptera</taxon>
        <taxon>Panheteroptera</taxon>
        <taxon>Cimicomorpha</taxon>
        <taxon>Reduviidae</taxon>
        <taxon>Harpactorinae</taxon>
        <taxon>Harpactorini</taxon>
        <taxon>Rhynocoris</taxon>
    </lineage>
</organism>
<feature type="region of interest" description="Disordered" evidence="1">
    <location>
        <begin position="73"/>
        <end position="96"/>
    </location>
</feature>
<dbReference type="EMBL" id="JAPXFL010000012">
    <property type="protein sequence ID" value="KAK9498554.1"/>
    <property type="molecule type" value="Genomic_DNA"/>
</dbReference>
<evidence type="ECO:0000256" key="1">
    <source>
        <dbReference type="SAM" id="MobiDB-lite"/>
    </source>
</evidence>
<proteinExistence type="predicted"/>
<reference evidence="2 3" key="1">
    <citation type="submission" date="2022-12" db="EMBL/GenBank/DDBJ databases">
        <title>Chromosome-level genome assembly of true bugs.</title>
        <authorList>
            <person name="Ma L."/>
            <person name="Li H."/>
        </authorList>
    </citation>
    <scope>NUCLEOTIDE SEQUENCE [LARGE SCALE GENOMIC DNA]</scope>
    <source>
        <strain evidence="2">Lab_2022b</strain>
    </source>
</reference>
<evidence type="ECO:0000313" key="2">
    <source>
        <dbReference type="EMBL" id="KAK9498554.1"/>
    </source>
</evidence>
<accession>A0AAW1CM23</accession>
<comment type="caution">
    <text evidence="2">The sequence shown here is derived from an EMBL/GenBank/DDBJ whole genome shotgun (WGS) entry which is preliminary data.</text>
</comment>
<dbReference type="AlphaFoldDB" id="A0AAW1CM23"/>
<name>A0AAW1CM23_9HEMI</name>